<dbReference type="Pfam" id="PF00183">
    <property type="entry name" value="HSP90"/>
    <property type="match status" value="1"/>
</dbReference>
<dbReference type="GO" id="GO:0005524">
    <property type="term" value="F:ATP binding"/>
    <property type="evidence" value="ECO:0007669"/>
    <property type="project" value="UniProtKB-KW"/>
</dbReference>
<feature type="binding site" evidence="5">
    <location>
        <position position="143"/>
    </location>
    <ligand>
        <name>ATP</name>
        <dbReference type="ChEBI" id="CHEBI:30616"/>
    </ligand>
</feature>
<proteinExistence type="inferred from homology"/>
<dbReference type="Gene3D" id="3.40.50.11260">
    <property type="match status" value="1"/>
</dbReference>
<evidence type="ECO:0000256" key="5">
    <source>
        <dbReference type="PIRSR" id="PIRSR002583-1"/>
    </source>
</evidence>
<gene>
    <name evidence="8" type="ORF">CTEN210_04840</name>
</gene>
<dbReference type="GO" id="GO:0016887">
    <property type="term" value="F:ATP hydrolysis activity"/>
    <property type="evidence" value="ECO:0007669"/>
    <property type="project" value="InterPro"/>
</dbReference>
<feature type="region of interest" description="Disordered" evidence="6">
    <location>
        <begin position="713"/>
        <end position="747"/>
    </location>
</feature>
<accession>A0AAD3H354</accession>
<dbReference type="SUPFAM" id="SSF110942">
    <property type="entry name" value="HSP90 C-terminal domain"/>
    <property type="match status" value="1"/>
</dbReference>
<dbReference type="GO" id="GO:0140662">
    <property type="term" value="F:ATP-dependent protein folding chaperone"/>
    <property type="evidence" value="ECO:0007669"/>
    <property type="project" value="InterPro"/>
</dbReference>
<name>A0AAD3H354_9STRA</name>
<dbReference type="NCBIfam" id="NF003555">
    <property type="entry name" value="PRK05218.1"/>
    <property type="match status" value="1"/>
</dbReference>
<keyword evidence="3 5" id="KW-0067">ATP-binding</keyword>
<keyword evidence="4" id="KW-0143">Chaperone</keyword>
<dbReference type="InterPro" id="IPR020575">
    <property type="entry name" value="Hsp90_N"/>
</dbReference>
<dbReference type="EMBL" id="BLLK01000027">
    <property type="protein sequence ID" value="GFH48363.1"/>
    <property type="molecule type" value="Genomic_DNA"/>
</dbReference>
<evidence type="ECO:0000256" key="2">
    <source>
        <dbReference type="ARBA" id="ARBA00022741"/>
    </source>
</evidence>
<protein>
    <submittedName>
        <fullName evidence="8">Heat shock protein Hsp90</fullName>
    </submittedName>
</protein>
<dbReference type="SUPFAM" id="SSF54211">
    <property type="entry name" value="Ribosomal protein S5 domain 2-like"/>
    <property type="match status" value="1"/>
</dbReference>
<dbReference type="HAMAP" id="MF_00505">
    <property type="entry name" value="HSP90"/>
    <property type="match status" value="1"/>
</dbReference>
<dbReference type="Gene3D" id="1.20.120.790">
    <property type="entry name" value="Heat shock protein 90, C-terminal domain"/>
    <property type="match status" value="1"/>
</dbReference>
<feature type="binding site" evidence="5">
    <location>
        <position position="135"/>
    </location>
    <ligand>
        <name>ATP</name>
        <dbReference type="ChEBI" id="CHEBI:30616"/>
    </ligand>
</feature>
<dbReference type="GO" id="GO:0051082">
    <property type="term" value="F:unfolded protein binding"/>
    <property type="evidence" value="ECO:0007669"/>
    <property type="project" value="InterPro"/>
</dbReference>
<dbReference type="PROSITE" id="PS00298">
    <property type="entry name" value="HSP90"/>
    <property type="match status" value="1"/>
</dbReference>
<evidence type="ECO:0000256" key="3">
    <source>
        <dbReference type="ARBA" id="ARBA00022840"/>
    </source>
</evidence>
<dbReference type="InterPro" id="IPR020568">
    <property type="entry name" value="Ribosomal_Su5_D2-typ_SF"/>
</dbReference>
<sequence length="747" mass="84124">MKFSKAAVLFTAFAASSVSAFTFNAPRTFVGRQDATRAIQPLKMSEATDVEKTAETFEFQAEVGRVMDIIINSLYSDKDIFLRELVSNAADACDKKRFLSVTADGDSVDTTPPEIRIKADPDRQAVIIEDSGVGMTRDELINNLGRIAQSGTKNFMEALGDGTADVNLIGQFGVGFYSAYLVADKVEVVTKSMQAGSPQLKWESDSGSSFTISDAEDEDPIEGSGTRLILHIKDDAMQYLESGKLEELLQRYSEFIEFPLSLFKEETTYEKVPDVEANKDLAEGEEPKMKTVPKTVESYVTMNTQKPIWLRPPNDVTDEEYKEFYKAAFKSSYDEPQKWSHFRLEGQVDFKALLYVPGILPFELSKDMFDENSSNVRLYVKRVFINDKFEDIIPRWLKFVKAVVDSDDLPLNVSREILQKSKVLSIINKRLVRKSLDMFYDLAEDEDTSKYIMFWNNFGKYLKVGIIEDEKYKKDLVPLLRFFSSTSDEEYTSFDSYVSNMPEDQKSIYYVTGEGRKNAMQQPVIEKLTSRGYEVLLMTEPLDEITIEAIREYKGFNVVDATKEGLDLEDDEETKKEKEDLREKYSDVCEFLEVELKGMVQKVTVSTLLTGSPAALVQGAYGVSPTMQRYMKAQTVASGGDAGSLNAMNQAVLEINPKHPIVQDLEKMVKSDKDSAETKNFAMLMYDLASMTGGYEVSDTGAFAQRVMSLMTSKAKQDVSEDSKVEEKAPEEESSDDDKPIEPEVVA</sequence>
<keyword evidence="2 5" id="KW-0547">Nucleotide-binding</keyword>
<dbReference type="InterPro" id="IPR001404">
    <property type="entry name" value="Hsp90_fam"/>
</dbReference>
<dbReference type="Pfam" id="PF13589">
    <property type="entry name" value="HATPase_c_3"/>
    <property type="match status" value="1"/>
</dbReference>
<evidence type="ECO:0000313" key="9">
    <source>
        <dbReference type="Proteomes" id="UP001054902"/>
    </source>
</evidence>
<comment type="similarity">
    <text evidence="1">Belongs to the heat shock protein 90 family.</text>
</comment>
<feature type="compositionally biased region" description="Basic and acidic residues" evidence="6">
    <location>
        <begin position="737"/>
        <end position="747"/>
    </location>
</feature>
<dbReference type="InterPro" id="IPR019805">
    <property type="entry name" value="Heat_shock_protein_90_CS"/>
</dbReference>
<dbReference type="PIRSF" id="PIRSF002583">
    <property type="entry name" value="Hsp90"/>
    <property type="match status" value="1"/>
</dbReference>
<evidence type="ECO:0000256" key="7">
    <source>
        <dbReference type="SAM" id="SignalP"/>
    </source>
</evidence>
<feature type="binding site" evidence="5">
    <location>
        <begin position="171"/>
        <end position="176"/>
    </location>
    <ligand>
        <name>ATP</name>
        <dbReference type="ChEBI" id="CHEBI:30616"/>
    </ligand>
</feature>
<organism evidence="8 9">
    <name type="scientific">Chaetoceros tenuissimus</name>
    <dbReference type="NCBI Taxonomy" id="426638"/>
    <lineage>
        <taxon>Eukaryota</taxon>
        <taxon>Sar</taxon>
        <taxon>Stramenopiles</taxon>
        <taxon>Ochrophyta</taxon>
        <taxon>Bacillariophyta</taxon>
        <taxon>Coscinodiscophyceae</taxon>
        <taxon>Chaetocerotophycidae</taxon>
        <taxon>Chaetocerotales</taxon>
        <taxon>Chaetocerotaceae</taxon>
        <taxon>Chaetoceros</taxon>
    </lineage>
</organism>
<feature type="region of interest" description="Disordered" evidence="6">
    <location>
        <begin position="198"/>
        <end position="220"/>
    </location>
</feature>
<dbReference type="FunFam" id="3.30.230.80:FF:000007">
    <property type="entry name" value="Heat shock protein 90"/>
    <property type="match status" value="1"/>
</dbReference>
<dbReference type="Gene3D" id="3.30.230.80">
    <property type="match status" value="1"/>
</dbReference>
<feature type="binding site" evidence="5">
    <location>
        <position position="84"/>
    </location>
    <ligand>
        <name>ATP</name>
        <dbReference type="ChEBI" id="CHEBI:30616"/>
    </ligand>
</feature>
<feature type="binding site" evidence="5">
    <location>
        <position position="226"/>
    </location>
    <ligand>
        <name>ATP</name>
        <dbReference type="ChEBI" id="CHEBI:30616"/>
    </ligand>
</feature>
<evidence type="ECO:0000256" key="4">
    <source>
        <dbReference type="ARBA" id="ARBA00023186"/>
    </source>
</evidence>
<feature type="binding site" evidence="5">
    <location>
        <position position="88"/>
    </location>
    <ligand>
        <name>ATP</name>
        <dbReference type="ChEBI" id="CHEBI:30616"/>
    </ligand>
</feature>
<dbReference type="Proteomes" id="UP001054902">
    <property type="component" value="Unassembled WGS sequence"/>
</dbReference>
<dbReference type="FunFam" id="3.30.565.10:FF:000005">
    <property type="entry name" value="Heat shock protein 90"/>
    <property type="match status" value="1"/>
</dbReference>
<dbReference type="CDD" id="cd16927">
    <property type="entry name" value="HATPase_Hsp90-like"/>
    <property type="match status" value="1"/>
</dbReference>
<feature type="signal peptide" evidence="7">
    <location>
        <begin position="1"/>
        <end position="20"/>
    </location>
</feature>
<dbReference type="Gene3D" id="3.30.565.10">
    <property type="entry name" value="Histidine kinase-like ATPase, C-terminal domain"/>
    <property type="match status" value="1"/>
</dbReference>
<dbReference type="InterPro" id="IPR036890">
    <property type="entry name" value="HATPase_C_sf"/>
</dbReference>
<feature type="chain" id="PRO_5042250957" evidence="7">
    <location>
        <begin position="21"/>
        <end position="747"/>
    </location>
</feature>
<evidence type="ECO:0000313" key="8">
    <source>
        <dbReference type="EMBL" id="GFH48363.1"/>
    </source>
</evidence>
<feature type="compositionally biased region" description="Basic and acidic residues" evidence="6">
    <location>
        <begin position="715"/>
        <end position="728"/>
    </location>
</feature>
<keyword evidence="8" id="KW-0346">Stress response</keyword>
<dbReference type="AlphaFoldDB" id="A0AAD3H354"/>
<comment type="caution">
    <text evidence="8">The sequence shown here is derived from an EMBL/GenBank/DDBJ whole genome shotgun (WGS) entry which is preliminary data.</text>
</comment>
<feature type="binding site" evidence="5">
    <location>
        <position position="130"/>
    </location>
    <ligand>
        <name>ATP</name>
        <dbReference type="ChEBI" id="CHEBI:30616"/>
    </ligand>
</feature>
<dbReference type="PANTHER" id="PTHR11528">
    <property type="entry name" value="HEAT SHOCK PROTEIN 90 FAMILY MEMBER"/>
    <property type="match status" value="1"/>
</dbReference>
<keyword evidence="9" id="KW-1185">Reference proteome</keyword>
<dbReference type="PRINTS" id="PR00775">
    <property type="entry name" value="HEATSHOCK90"/>
</dbReference>
<evidence type="ECO:0000256" key="1">
    <source>
        <dbReference type="ARBA" id="ARBA00008239"/>
    </source>
</evidence>
<evidence type="ECO:0000256" key="6">
    <source>
        <dbReference type="SAM" id="MobiDB-lite"/>
    </source>
</evidence>
<reference evidence="8 9" key="1">
    <citation type="journal article" date="2021" name="Sci. Rep.">
        <title>The genome of the diatom Chaetoceros tenuissimus carries an ancient integrated fragment of an extant virus.</title>
        <authorList>
            <person name="Hongo Y."/>
            <person name="Kimura K."/>
            <person name="Takaki Y."/>
            <person name="Yoshida Y."/>
            <person name="Baba S."/>
            <person name="Kobayashi G."/>
            <person name="Nagasaki K."/>
            <person name="Hano T."/>
            <person name="Tomaru Y."/>
        </authorList>
    </citation>
    <scope>NUCLEOTIDE SEQUENCE [LARGE SCALE GENOMIC DNA]</scope>
    <source>
        <strain evidence="8 9">NIES-3715</strain>
    </source>
</reference>
<dbReference type="InterPro" id="IPR037196">
    <property type="entry name" value="HSP90_C"/>
</dbReference>
<feature type="binding site" evidence="5">
    <location>
        <position position="415"/>
    </location>
    <ligand>
        <name>ATP</name>
        <dbReference type="ChEBI" id="CHEBI:30616"/>
    </ligand>
</feature>
<keyword evidence="7" id="KW-0732">Signal</keyword>
<feature type="binding site" evidence="5">
    <location>
        <begin position="150"/>
        <end position="151"/>
    </location>
    <ligand>
        <name>ATP</name>
        <dbReference type="ChEBI" id="CHEBI:30616"/>
    </ligand>
</feature>
<dbReference type="SUPFAM" id="SSF55874">
    <property type="entry name" value="ATPase domain of HSP90 chaperone/DNA topoisomerase II/histidine kinase"/>
    <property type="match status" value="1"/>
</dbReference>